<dbReference type="InterPro" id="IPR010399">
    <property type="entry name" value="Tify_dom"/>
</dbReference>
<accession>A0A835C2R8</accession>
<evidence type="ECO:0000313" key="3">
    <source>
        <dbReference type="EMBL" id="KAF8720754.1"/>
    </source>
</evidence>
<dbReference type="PROSITE" id="PS51320">
    <property type="entry name" value="TIFY"/>
    <property type="match status" value="1"/>
</dbReference>
<comment type="caution">
    <text evidence="3">The sequence shown here is derived from an EMBL/GenBank/DDBJ whole genome shotgun (WGS) entry which is preliminary data.</text>
</comment>
<proteinExistence type="predicted"/>
<dbReference type="Pfam" id="PF06200">
    <property type="entry name" value="tify"/>
    <property type="match status" value="1"/>
</dbReference>
<protein>
    <recommendedName>
        <fullName evidence="2">Tify domain-containing protein</fullName>
    </recommendedName>
</protein>
<evidence type="ECO:0000313" key="4">
    <source>
        <dbReference type="Proteomes" id="UP000636709"/>
    </source>
</evidence>
<dbReference type="EMBL" id="JACEFO010001691">
    <property type="protein sequence ID" value="KAF8720754.1"/>
    <property type="molecule type" value="Genomic_DNA"/>
</dbReference>
<keyword evidence="4" id="KW-1185">Reference proteome</keyword>
<dbReference type="AlphaFoldDB" id="A0A835C2R8"/>
<gene>
    <name evidence="3" type="ORF">HU200_023663</name>
</gene>
<evidence type="ECO:0000259" key="2">
    <source>
        <dbReference type="PROSITE" id="PS51320"/>
    </source>
</evidence>
<dbReference type="SMART" id="SM00979">
    <property type="entry name" value="TIFY"/>
    <property type="match status" value="1"/>
</dbReference>
<feature type="region of interest" description="Disordered" evidence="1">
    <location>
        <begin position="1"/>
        <end position="25"/>
    </location>
</feature>
<organism evidence="3 4">
    <name type="scientific">Digitaria exilis</name>
    <dbReference type="NCBI Taxonomy" id="1010633"/>
    <lineage>
        <taxon>Eukaryota</taxon>
        <taxon>Viridiplantae</taxon>
        <taxon>Streptophyta</taxon>
        <taxon>Embryophyta</taxon>
        <taxon>Tracheophyta</taxon>
        <taxon>Spermatophyta</taxon>
        <taxon>Magnoliopsida</taxon>
        <taxon>Liliopsida</taxon>
        <taxon>Poales</taxon>
        <taxon>Poaceae</taxon>
        <taxon>PACMAD clade</taxon>
        <taxon>Panicoideae</taxon>
        <taxon>Panicodae</taxon>
        <taxon>Paniceae</taxon>
        <taxon>Anthephorinae</taxon>
        <taxon>Digitaria</taxon>
    </lineage>
</organism>
<dbReference type="OrthoDB" id="694307at2759"/>
<feature type="domain" description="Tify" evidence="2">
    <location>
        <begin position="24"/>
        <end position="59"/>
    </location>
</feature>
<dbReference type="Proteomes" id="UP000636709">
    <property type="component" value="Unassembled WGS sequence"/>
</dbReference>
<evidence type="ECO:0000256" key="1">
    <source>
        <dbReference type="SAM" id="MobiDB-lite"/>
    </source>
</evidence>
<reference evidence="3" key="1">
    <citation type="submission" date="2020-07" db="EMBL/GenBank/DDBJ databases">
        <title>Genome sequence and genetic diversity analysis of an under-domesticated orphan crop, white fonio (Digitaria exilis).</title>
        <authorList>
            <person name="Bennetzen J.L."/>
            <person name="Chen S."/>
            <person name="Ma X."/>
            <person name="Wang X."/>
            <person name="Yssel A.E.J."/>
            <person name="Chaluvadi S.R."/>
            <person name="Johnson M."/>
            <person name="Gangashetty P."/>
            <person name="Hamidou F."/>
            <person name="Sanogo M.D."/>
            <person name="Zwaenepoel A."/>
            <person name="Wallace J."/>
            <person name="Van De Peer Y."/>
            <person name="Van Deynze A."/>
        </authorList>
    </citation>
    <scope>NUCLEOTIDE SEQUENCE</scope>
    <source>
        <tissue evidence="3">Leaves</tissue>
    </source>
</reference>
<sequence length="98" mass="10500">MPAPSAVRPLRLMPGADVEETEAGPAPSAQLAIVYGGRALVLDDVPAERVAELLRFAAARGCTGQQLSSSAAELPVARKNSCCNRRFRFVVEYNVRIC</sequence>
<name>A0A835C2R8_9POAL</name>